<organism evidence="3 4">
    <name type="scientific">Aspergillus steynii IBT 23096</name>
    <dbReference type="NCBI Taxonomy" id="1392250"/>
    <lineage>
        <taxon>Eukaryota</taxon>
        <taxon>Fungi</taxon>
        <taxon>Dikarya</taxon>
        <taxon>Ascomycota</taxon>
        <taxon>Pezizomycotina</taxon>
        <taxon>Eurotiomycetes</taxon>
        <taxon>Eurotiomycetidae</taxon>
        <taxon>Eurotiales</taxon>
        <taxon>Aspergillaceae</taxon>
        <taxon>Aspergillus</taxon>
        <taxon>Aspergillus subgen. Circumdati</taxon>
    </lineage>
</organism>
<dbReference type="PANTHER" id="PTHR35391:SF5">
    <property type="entry name" value="DUF6590 DOMAIN-CONTAINING PROTEIN"/>
    <property type="match status" value="1"/>
</dbReference>
<dbReference type="STRING" id="1392250.A0A2I2GSR5"/>
<feature type="domain" description="DUF6590" evidence="2">
    <location>
        <begin position="244"/>
        <end position="396"/>
    </location>
</feature>
<comment type="caution">
    <text evidence="3">The sequence shown here is derived from an EMBL/GenBank/DDBJ whole genome shotgun (WGS) entry which is preliminary data.</text>
</comment>
<dbReference type="VEuPathDB" id="FungiDB:P170DRAFT_52778"/>
<dbReference type="InterPro" id="IPR046497">
    <property type="entry name" value="DUF6590"/>
</dbReference>
<evidence type="ECO:0000313" key="4">
    <source>
        <dbReference type="Proteomes" id="UP000234275"/>
    </source>
</evidence>
<accession>A0A2I2GSR5</accession>
<evidence type="ECO:0000256" key="1">
    <source>
        <dbReference type="SAM" id="MobiDB-lite"/>
    </source>
</evidence>
<sequence length="407" mass="43701">MSAHYNANNSRAHRRMSGAQHGDPGRAGHDTSFMAPSAIDPSRVVPRSPYGYPGDPGPTAYGDSRALYQQNISPYSTQPGVSTSASLYQPTPQSSVNYPQGNYTLRSSQQASPAQIGHSGEIPNPYVHQPASSITRGTSYEHRSSFSQPSGIDGLTDGIRNLATSSTGTQWSSSPGAGDPGHAPGISHVRCSGGATIKASSNCPVQSVQSLSRGSGMPHNVISGTSSTHNTTLDPRYVVQKSPRNFFKVGRVFAILWHENEGSTGRGTQSYISEGPVYTGRFNELVHSGIRRMVVVKALDQCAWCFPVGTYSRKGVAKAGVDASKHAVIYMQGTEPQLGSGEPRMTKGPLEVAPASPDQKLDHMSRLNFGKIYTVEHNVKVLPVGKITERSMPRFQSYARNEINIMP</sequence>
<evidence type="ECO:0000259" key="2">
    <source>
        <dbReference type="Pfam" id="PF20233"/>
    </source>
</evidence>
<dbReference type="AlphaFoldDB" id="A0A2I2GSR5"/>
<reference evidence="3 4" key="1">
    <citation type="submission" date="2016-12" db="EMBL/GenBank/DDBJ databases">
        <title>The genomes of Aspergillus section Nigri reveals drivers in fungal speciation.</title>
        <authorList>
            <consortium name="DOE Joint Genome Institute"/>
            <person name="Vesth T.C."/>
            <person name="Nybo J."/>
            <person name="Theobald S."/>
            <person name="Brandl J."/>
            <person name="Frisvad J.C."/>
            <person name="Nielsen K.F."/>
            <person name="Lyhne E.K."/>
            <person name="Kogle M.E."/>
            <person name="Kuo A."/>
            <person name="Riley R."/>
            <person name="Clum A."/>
            <person name="Nolan M."/>
            <person name="Lipzen A."/>
            <person name="Salamov A."/>
            <person name="Henrissat B."/>
            <person name="Wiebenga A."/>
            <person name="De Vries R.P."/>
            <person name="Grigoriev I.V."/>
            <person name="Mortensen U.H."/>
            <person name="Andersen M.R."/>
            <person name="Baker S.E."/>
        </authorList>
    </citation>
    <scope>NUCLEOTIDE SEQUENCE [LARGE SCALE GENOMIC DNA]</scope>
    <source>
        <strain evidence="3 4">IBT 23096</strain>
    </source>
</reference>
<name>A0A2I2GSR5_9EURO</name>
<feature type="region of interest" description="Disordered" evidence="1">
    <location>
        <begin position="208"/>
        <end position="230"/>
    </location>
</feature>
<dbReference type="Proteomes" id="UP000234275">
    <property type="component" value="Unassembled WGS sequence"/>
</dbReference>
<feature type="region of interest" description="Disordered" evidence="1">
    <location>
        <begin position="335"/>
        <end position="357"/>
    </location>
</feature>
<dbReference type="GeneID" id="36562959"/>
<dbReference type="Pfam" id="PF20233">
    <property type="entry name" value="DUF6590"/>
    <property type="match status" value="1"/>
</dbReference>
<feature type="compositionally biased region" description="Polar residues" evidence="1">
    <location>
        <begin position="162"/>
        <end position="175"/>
    </location>
</feature>
<dbReference type="RefSeq" id="XP_024711220.1">
    <property type="nucleotide sequence ID" value="XM_024855253.1"/>
</dbReference>
<feature type="region of interest" description="Disordered" evidence="1">
    <location>
        <begin position="1"/>
        <end position="64"/>
    </location>
</feature>
<proteinExistence type="predicted"/>
<dbReference type="EMBL" id="MSFO01000001">
    <property type="protein sequence ID" value="PLB55918.1"/>
    <property type="molecule type" value="Genomic_DNA"/>
</dbReference>
<dbReference type="OrthoDB" id="3559580at2759"/>
<protein>
    <recommendedName>
        <fullName evidence="2">DUF6590 domain-containing protein</fullName>
    </recommendedName>
</protein>
<feature type="region of interest" description="Disordered" evidence="1">
    <location>
        <begin position="135"/>
        <end position="189"/>
    </location>
</feature>
<evidence type="ECO:0000313" key="3">
    <source>
        <dbReference type="EMBL" id="PLB55918.1"/>
    </source>
</evidence>
<feature type="compositionally biased region" description="Polar residues" evidence="1">
    <location>
        <begin position="1"/>
        <end position="10"/>
    </location>
</feature>
<dbReference type="PANTHER" id="PTHR35391">
    <property type="entry name" value="C2H2-TYPE DOMAIN-CONTAINING PROTEIN-RELATED"/>
    <property type="match status" value="1"/>
</dbReference>
<keyword evidence="4" id="KW-1185">Reference proteome</keyword>
<gene>
    <name evidence="3" type="ORF">P170DRAFT_52778</name>
</gene>